<comment type="caution">
    <text evidence="2">The sequence shown here is derived from an EMBL/GenBank/DDBJ whole genome shotgun (WGS) entry which is preliminary data.</text>
</comment>
<dbReference type="Gene3D" id="2.60.40.150">
    <property type="entry name" value="C2 domain"/>
    <property type="match status" value="1"/>
</dbReference>
<dbReference type="InterPro" id="IPR052455">
    <property type="entry name" value="Tricalbin_domain"/>
</dbReference>
<dbReference type="Proteomes" id="UP001153069">
    <property type="component" value="Unassembled WGS sequence"/>
</dbReference>
<evidence type="ECO:0000313" key="2">
    <source>
        <dbReference type="EMBL" id="CAB9518671.1"/>
    </source>
</evidence>
<dbReference type="PROSITE" id="PS50004">
    <property type="entry name" value="C2"/>
    <property type="match status" value="1"/>
</dbReference>
<dbReference type="AlphaFoldDB" id="A0A9N8EG79"/>
<dbReference type="PANTHER" id="PTHR46980">
    <property type="entry name" value="TRICALBIN-1-RELATED"/>
    <property type="match status" value="1"/>
</dbReference>
<keyword evidence="3" id="KW-1185">Reference proteome</keyword>
<sequence>MSPLELQLVLTVIEGKDLVPKDRALKVVGPKTTSDPFVLIYLDGKQVGRSQVQARTLEPKWNETFTLFTNRSFPDARAITEEPTLLLRVMDKDSMTDDDPMGTVTIPVSMKGLPSSSTGEQWLPLEPGDTASRFYCKNVTGSLRVSLATSIVPKPQSGLKHVTYTCT</sequence>
<dbReference type="Pfam" id="PF00168">
    <property type="entry name" value="C2"/>
    <property type="match status" value="1"/>
</dbReference>
<proteinExistence type="predicted"/>
<reference evidence="2" key="1">
    <citation type="submission" date="2020-06" db="EMBL/GenBank/DDBJ databases">
        <authorList>
            <consortium name="Plant Systems Biology data submission"/>
        </authorList>
    </citation>
    <scope>NUCLEOTIDE SEQUENCE</scope>
    <source>
        <strain evidence="2">D6</strain>
    </source>
</reference>
<dbReference type="InterPro" id="IPR035892">
    <property type="entry name" value="C2_domain_sf"/>
</dbReference>
<evidence type="ECO:0000259" key="1">
    <source>
        <dbReference type="PROSITE" id="PS50004"/>
    </source>
</evidence>
<dbReference type="OrthoDB" id="47270at2759"/>
<dbReference type="EMBL" id="CAICTM010000951">
    <property type="protein sequence ID" value="CAB9518671.1"/>
    <property type="molecule type" value="Genomic_DNA"/>
</dbReference>
<dbReference type="CDD" id="cd00030">
    <property type="entry name" value="C2"/>
    <property type="match status" value="1"/>
</dbReference>
<feature type="domain" description="C2" evidence="1">
    <location>
        <begin position="1"/>
        <end position="123"/>
    </location>
</feature>
<dbReference type="SMART" id="SM00239">
    <property type="entry name" value="C2"/>
    <property type="match status" value="1"/>
</dbReference>
<dbReference type="PANTHER" id="PTHR46980:SF2">
    <property type="entry name" value="TRICALBIN-1-RELATED"/>
    <property type="match status" value="1"/>
</dbReference>
<organism evidence="2 3">
    <name type="scientific">Seminavis robusta</name>
    <dbReference type="NCBI Taxonomy" id="568900"/>
    <lineage>
        <taxon>Eukaryota</taxon>
        <taxon>Sar</taxon>
        <taxon>Stramenopiles</taxon>
        <taxon>Ochrophyta</taxon>
        <taxon>Bacillariophyta</taxon>
        <taxon>Bacillariophyceae</taxon>
        <taxon>Bacillariophycidae</taxon>
        <taxon>Naviculales</taxon>
        <taxon>Naviculaceae</taxon>
        <taxon>Seminavis</taxon>
    </lineage>
</organism>
<gene>
    <name evidence="2" type="ORF">SEMRO_953_G224180.1</name>
</gene>
<protein>
    <submittedName>
        <fullName evidence="2">Synaptotagmin-7</fullName>
    </submittedName>
</protein>
<accession>A0A9N8EG79</accession>
<dbReference type="SUPFAM" id="SSF49562">
    <property type="entry name" value="C2 domain (Calcium/lipid-binding domain, CaLB)"/>
    <property type="match status" value="1"/>
</dbReference>
<dbReference type="InterPro" id="IPR000008">
    <property type="entry name" value="C2_dom"/>
</dbReference>
<evidence type="ECO:0000313" key="3">
    <source>
        <dbReference type="Proteomes" id="UP001153069"/>
    </source>
</evidence>
<name>A0A9N8EG79_9STRA</name>